<gene>
    <name evidence="1" type="primary">aadK</name>
    <name evidence="1" type="ORF">SAMEA4412673_02895</name>
</gene>
<dbReference type="InterPro" id="IPR043519">
    <property type="entry name" value="NT_sf"/>
</dbReference>
<dbReference type="GO" id="GO:0016779">
    <property type="term" value="F:nucleotidyltransferase activity"/>
    <property type="evidence" value="ECO:0007669"/>
    <property type="project" value="UniProtKB-KW"/>
</dbReference>
<dbReference type="Gene3D" id="1.20.120.330">
    <property type="entry name" value="Nucleotidyltransferases domain 2"/>
    <property type="match status" value="1"/>
</dbReference>
<dbReference type="Gene3D" id="3.30.460.10">
    <property type="entry name" value="Beta Polymerase, domain 2"/>
    <property type="match status" value="1"/>
</dbReference>
<dbReference type="Proteomes" id="UP000215355">
    <property type="component" value="Chromosome 1"/>
</dbReference>
<keyword evidence="1" id="KW-0808">Transferase</keyword>
<dbReference type="EC" id="2.7.7.-" evidence="1"/>
<dbReference type="KEGG" id="smiz:4412673_02895"/>
<dbReference type="AlphaFoldDB" id="A0AAJ4XEY0"/>
<reference evidence="1 2" key="1">
    <citation type="submission" date="2017-06" db="EMBL/GenBank/DDBJ databases">
        <authorList>
            <consortium name="Pathogen Informatics"/>
        </authorList>
    </citation>
    <scope>NUCLEOTIDE SEQUENCE [LARGE SCALE GENOMIC DNA]</scope>
    <source>
        <strain evidence="1 2">NCTC12149</strain>
    </source>
</reference>
<dbReference type="SUPFAM" id="SSF81301">
    <property type="entry name" value="Nucleotidyltransferase"/>
    <property type="match status" value="1"/>
</dbReference>
<accession>A0AAJ4XEY0</accession>
<sequence>MKARDEKFAAIKAWTRRNDDIRVALLTSSLVNPLAPVDDFSDLDIELVFLDPAPYLESKDWINLFGDPLNIYEEGIEAFDGKHAMKMVQYWDGVKVDFKIYSLEQFKAEVLADDLPEDWDIGYEILIDKEGITIHLYLASYEASIIKQPDEEVFEKIVADFFWDVTYLPKCLVRGDLFYLKFMVEKIIRVEYFIPMIEWYIGSRNQWDVTTNKYGRLFKKYLSTAEWEELESTFAGADMDENWVACGNMIDIFDRMAQAVSKVQGYFYDQDKAKATKEFFNIHNPTKQS</sequence>
<organism evidence="1 2">
    <name type="scientific">Sphingobacterium mizutaii</name>
    <dbReference type="NCBI Taxonomy" id="1010"/>
    <lineage>
        <taxon>Bacteria</taxon>
        <taxon>Pseudomonadati</taxon>
        <taxon>Bacteroidota</taxon>
        <taxon>Sphingobacteriia</taxon>
        <taxon>Sphingobacteriales</taxon>
        <taxon>Sphingobacteriaceae</taxon>
        <taxon>Sphingobacterium</taxon>
    </lineage>
</organism>
<keyword evidence="1" id="KW-0548">Nucleotidyltransferase</keyword>
<dbReference type="InterPro" id="IPR007530">
    <property type="entry name" value="Aminoglycoside_adenylylTfrase"/>
</dbReference>
<dbReference type="Pfam" id="PF04439">
    <property type="entry name" value="Adenyl_transf"/>
    <property type="match status" value="1"/>
</dbReference>
<dbReference type="RefSeq" id="WP_093098091.1">
    <property type="nucleotide sequence ID" value="NZ_FNGK01000002.1"/>
</dbReference>
<evidence type="ECO:0000313" key="2">
    <source>
        <dbReference type="Proteomes" id="UP000215355"/>
    </source>
</evidence>
<protein>
    <submittedName>
        <fullName evidence="1">Aminoglycoside 6-adenylyltransferase</fullName>
        <ecNumber evidence="1">2.7.7.-</ecNumber>
    </submittedName>
</protein>
<evidence type="ECO:0000313" key="1">
    <source>
        <dbReference type="EMBL" id="SNV53477.1"/>
    </source>
</evidence>
<name>A0AAJ4XEY0_9SPHI</name>
<dbReference type="EMBL" id="LT906468">
    <property type="protein sequence ID" value="SNV53477.1"/>
    <property type="molecule type" value="Genomic_DNA"/>
</dbReference>
<dbReference type="SUPFAM" id="SSF81631">
    <property type="entry name" value="PAP/OAS1 substrate-binding domain"/>
    <property type="match status" value="1"/>
</dbReference>
<proteinExistence type="predicted"/>